<dbReference type="PANTHER" id="PTHR11220:SF1">
    <property type="entry name" value="HEME-BINDING PROTEIN 2"/>
    <property type="match status" value="1"/>
</dbReference>
<sequence length="222" mass="24015">MDARTTLKLAGGAVGAAAGALGAWTLADALAKWRVETLDYTHVADLDGVELRRYPETVRVETTAPSERAAFRRLYRYIDGANEGGDAVDATARVETGERVAMTAPVETEDTDGGVTMSFFLPASYTPETAPEPSNDAVSLAVEPPKTVAVLSFSWWTPEFRVRRKHAELLDALDAADIDAVGEPALWRYDAPATPPFRRTNEVVVAVESGSVRRYLAGERST</sequence>
<dbReference type="AlphaFoldDB" id="A0AAV3T0B8"/>
<dbReference type="RefSeq" id="WP_227261136.1">
    <property type="nucleotide sequence ID" value="NZ_BAAADU010000002.1"/>
</dbReference>
<reference evidence="1 2" key="1">
    <citation type="journal article" date="2019" name="Int. J. Syst. Evol. Microbiol.">
        <title>The Global Catalogue of Microorganisms (GCM) 10K type strain sequencing project: providing services to taxonomists for standard genome sequencing and annotation.</title>
        <authorList>
            <consortium name="The Broad Institute Genomics Platform"/>
            <consortium name="The Broad Institute Genome Sequencing Center for Infectious Disease"/>
            <person name="Wu L."/>
            <person name="Ma J."/>
        </authorList>
    </citation>
    <scope>NUCLEOTIDE SEQUENCE [LARGE SCALE GENOMIC DNA]</scope>
    <source>
        <strain evidence="1 2">JCM 16327</strain>
    </source>
</reference>
<proteinExistence type="predicted"/>
<dbReference type="InterPro" id="IPR011256">
    <property type="entry name" value="Reg_factor_effector_dom_sf"/>
</dbReference>
<gene>
    <name evidence="1" type="ORF">GCM10009019_11650</name>
</gene>
<dbReference type="SUPFAM" id="SSF55136">
    <property type="entry name" value="Probable bacterial effector-binding domain"/>
    <property type="match status" value="1"/>
</dbReference>
<dbReference type="EMBL" id="BAAADU010000002">
    <property type="protein sequence ID" value="GAA0650488.1"/>
    <property type="molecule type" value="Genomic_DNA"/>
</dbReference>
<dbReference type="GeneID" id="68571708"/>
<evidence type="ECO:0000313" key="2">
    <source>
        <dbReference type="Proteomes" id="UP001500194"/>
    </source>
</evidence>
<dbReference type="Pfam" id="PF04832">
    <property type="entry name" value="SOUL"/>
    <property type="match status" value="1"/>
</dbReference>
<protein>
    <recommendedName>
        <fullName evidence="3">Heme-binding protein</fullName>
    </recommendedName>
</protein>
<comment type="caution">
    <text evidence="1">The sequence shown here is derived from an EMBL/GenBank/DDBJ whole genome shotgun (WGS) entry which is preliminary data.</text>
</comment>
<keyword evidence="2" id="KW-1185">Reference proteome</keyword>
<organism evidence="1 2">
    <name type="scientific">Salarchaeum japonicum</name>
    <dbReference type="NCBI Taxonomy" id="555573"/>
    <lineage>
        <taxon>Archaea</taxon>
        <taxon>Methanobacteriati</taxon>
        <taxon>Methanobacteriota</taxon>
        <taxon>Stenosarchaea group</taxon>
        <taxon>Halobacteria</taxon>
        <taxon>Halobacteriales</taxon>
        <taxon>Halobacteriaceae</taxon>
    </lineage>
</organism>
<dbReference type="PANTHER" id="PTHR11220">
    <property type="entry name" value="HEME-BINDING PROTEIN-RELATED"/>
    <property type="match status" value="1"/>
</dbReference>
<evidence type="ECO:0000313" key="1">
    <source>
        <dbReference type="EMBL" id="GAA0650488.1"/>
    </source>
</evidence>
<name>A0AAV3T0B8_9EURY</name>
<dbReference type="Gene3D" id="3.20.80.10">
    <property type="entry name" value="Regulatory factor, effector binding domain"/>
    <property type="match status" value="1"/>
</dbReference>
<evidence type="ECO:0008006" key="3">
    <source>
        <dbReference type="Google" id="ProtNLM"/>
    </source>
</evidence>
<accession>A0AAV3T0B8</accession>
<dbReference type="InterPro" id="IPR006917">
    <property type="entry name" value="SOUL_heme-bd"/>
</dbReference>
<dbReference type="Proteomes" id="UP001500194">
    <property type="component" value="Unassembled WGS sequence"/>
</dbReference>